<dbReference type="InterPro" id="IPR029071">
    <property type="entry name" value="Ubiquitin-like_domsf"/>
</dbReference>
<dbReference type="PROSITE" id="PS51035">
    <property type="entry name" value="BAG"/>
    <property type="match status" value="1"/>
</dbReference>
<protein>
    <submittedName>
        <fullName evidence="1">Uncharacterized protein</fullName>
    </submittedName>
</protein>
<dbReference type="Gene3D" id="3.10.20.90">
    <property type="entry name" value="Phosphatidylinositol 3-kinase Catalytic Subunit, Chain A, domain 1"/>
    <property type="match status" value="1"/>
</dbReference>
<dbReference type="InterPro" id="IPR036533">
    <property type="entry name" value="BAG_dom_sf"/>
</dbReference>
<dbReference type="SUPFAM" id="SSF63491">
    <property type="entry name" value="BAG domain"/>
    <property type="match status" value="1"/>
</dbReference>
<dbReference type="Gene3D" id="1.20.58.120">
    <property type="entry name" value="BAG domain"/>
    <property type="match status" value="1"/>
</dbReference>
<dbReference type="InterPro" id="IPR003103">
    <property type="entry name" value="BAG_domain"/>
</dbReference>
<dbReference type="EMBL" id="CP093344">
    <property type="protein sequence ID" value="WOG88372.1"/>
    <property type="molecule type" value="Genomic_DNA"/>
</dbReference>
<dbReference type="OMA" id="EPMKSKM"/>
<dbReference type="OrthoDB" id="417450at2759"/>
<name>A0A162AU38_DAUCS</name>
<dbReference type="SUPFAM" id="SSF54236">
    <property type="entry name" value="Ubiquitin-like"/>
    <property type="match status" value="1"/>
</dbReference>
<dbReference type="GO" id="GO:0050821">
    <property type="term" value="P:protein stabilization"/>
    <property type="evidence" value="ECO:0007669"/>
    <property type="project" value="TreeGrafter"/>
</dbReference>
<reference evidence="1" key="2">
    <citation type="submission" date="2022-03" db="EMBL/GenBank/DDBJ databases">
        <title>Draft title - Genomic analysis of global carrot germplasm unveils the trajectory of domestication and the origin of high carotenoid orange carrot.</title>
        <authorList>
            <person name="Iorizzo M."/>
            <person name="Ellison S."/>
            <person name="Senalik D."/>
            <person name="Macko-Podgorni A."/>
            <person name="Grzebelus D."/>
            <person name="Bostan H."/>
            <person name="Rolling W."/>
            <person name="Curaba J."/>
            <person name="Simon P."/>
        </authorList>
    </citation>
    <scope>NUCLEOTIDE SEQUENCE</scope>
    <source>
        <tissue evidence="1">Leaf</tissue>
    </source>
</reference>
<gene>
    <name evidence="1" type="ORF">DCAR_0207607</name>
</gene>
<dbReference type="PANTHER" id="PTHR12329">
    <property type="entry name" value="BCL2-ASSOCIATED ATHANOGENE"/>
    <property type="match status" value="1"/>
</dbReference>
<dbReference type="AlphaFoldDB" id="A0A162AU38"/>
<dbReference type="PANTHER" id="PTHR12329:SF38">
    <property type="entry name" value="BAG FAMILY MOLECULAR CHAPERONE REGULATOR-LIKE PROTEIN"/>
    <property type="match status" value="1"/>
</dbReference>
<dbReference type="SMART" id="SM00264">
    <property type="entry name" value="BAG"/>
    <property type="match status" value="1"/>
</dbReference>
<evidence type="ECO:0000313" key="1">
    <source>
        <dbReference type="EMBL" id="WOG88372.1"/>
    </source>
</evidence>
<dbReference type="Gramene" id="KZN05923">
    <property type="protein sequence ID" value="KZN05923"/>
    <property type="gene ID" value="DCAR_006760"/>
</dbReference>
<dbReference type="GO" id="GO:0005737">
    <property type="term" value="C:cytoplasm"/>
    <property type="evidence" value="ECO:0007669"/>
    <property type="project" value="TreeGrafter"/>
</dbReference>
<dbReference type="Pfam" id="PF00240">
    <property type="entry name" value="ubiquitin"/>
    <property type="match status" value="1"/>
</dbReference>
<reference evidence="1" key="1">
    <citation type="journal article" date="2016" name="Nat. Genet.">
        <title>A high-quality carrot genome assembly provides new insights into carotenoid accumulation and asterid genome evolution.</title>
        <authorList>
            <person name="Iorizzo M."/>
            <person name="Ellison S."/>
            <person name="Senalik D."/>
            <person name="Zeng P."/>
            <person name="Satapoomin P."/>
            <person name="Huang J."/>
            <person name="Bowman M."/>
            <person name="Iovene M."/>
            <person name="Sanseverino W."/>
            <person name="Cavagnaro P."/>
            <person name="Yildiz M."/>
            <person name="Macko-Podgorni A."/>
            <person name="Moranska E."/>
            <person name="Grzebelus E."/>
            <person name="Grzebelus D."/>
            <person name="Ashrafi H."/>
            <person name="Zheng Z."/>
            <person name="Cheng S."/>
            <person name="Spooner D."/>
            <person name="Van Deynze A."/>
            <person name="Simon P."/>
        </authorList>
    </citation>
    <scope>NUCLEOTIDE SEQUENCE</scope>
    <source>
        <tissue evidence="1">Leaf</tissue>
    </source>
</reference>
<sequence length="321" mass="36344">MTMRPKSTGMFFSGKATTAAGQPEAWEVRPGGMLVQKRNSDSDHTSIPVPNIKIKVKHGSSYLEFNISSRASFGDLKKMLAGPTKVHHEDQKLIYKDKERDSRSFLDVSGVKNGSKIVLVEDLVSREKRYIELRKNAKIDKASKEIADITLEVDKFAKQVANLDSQIFGGKRVVEKVLLNLIEQLMSLLIKLDGIVADGDIKSRRRFQVKRVQKYIETLDMLKIKNSMINNVEQIIPMQKHPKIQQMSKIPIQKHQEHQRRHVSPKSPLREVRMQQPVVVTTNWETFDSGLSTSPQLISSGTAVGPNENNGSSKQSWEYLL</sequence>
<dbReference type="PROSITE" id="PS50053">
    <property type="entry name" value="UBIQUITIN_2"/>
    <property type="match status" value="1"/>
</dbReference>
<dbReference type="Proteomes" id="UP000077755">
    <property type="component" value="Chromosome 2"/>
</dbReference>
<dbReference type="InterPro" id="IPR000626">
    <property type="entry name" value="Ubiquitin-like_dom"/>
</dbReference>
<proteinExistence type="predicted"/>
<dbReference type="KEGG" id="dcr:108209690"/>
<dbReference type="InterPro" id="IPR039773">
    <property type="entry name" value="BAG_chaperone_regulator"/>
</dbReference>
<organism evidence="1 2">
    <name type="scientific">Daucus carota subsp. sativus</name>
    <name type="common">Carrot</name>
    <dbReference type="NCBI Taxonomy" id="79200"/>
    <lineage>
        <taxon>Eukaryota</taxon>
        <taxon>Viridiplantae</taxon>
        <taxon>Streptophyta</taxon>
        <taxon>Embryophyta</taxon>
        <taxon>Tracheophyta</taxon>
        <taxon>Spermatophyta</taxon>
        <taxon>Magnoliopsida</taxon>
        <taxon>eudicotyledons</taxon>
        <taxon>Gunneridae</taxon>
        <taxon>Pentapetalae</taxon>
        <taxon>asterids</taxon>
        <taxon>campanulids</taxon>
        <taxon>Apiales</taxon>
        <taxon>Apiaceae</taxon>
        <taxon>Apioideae</taxon>
        <taxon>Scandiceae</taxon>
        <taxon>Daucinae</taxon>
        <taxon>Daucus</taxon>
        <taxon>Daucus sect. Daucus</taxon>
    </lineage>
</organism>
<dbReference type="GO" id="GO:0051087">
    <property type="term" value="F:protein-folding chaperone binding"/>
    <property type="evidence" value="ECO:0007669"/>
    <property type="project" value="InterPro"/>
</dbReference>
<accession>A0A162AU38</accession>
<dbReference type="Pfam" id="PF02179">
    <property type="entry name" value="BAG"/>
    <property type="match status" value="1"/>
</dbReference>
<keyword evidence="2" id="KW-1185">Reference proteome</keyword>
<dbReference type="GO" id="GO:0000774">
    <property type="term" value="F:adenyl-nucleotide exchange factor activity"/>
    <property type="evidence" value="ECO:0007669"/>
    <property type="project" value="TreeGrafter"/>
</dbReference>
<evidence type="ECO:0000313" key="2">
    <source>
        <dbReference type="Proteomes" id="UP000077755"/>
    </source>
</evidence>